<gene>
    <name evidence="2" type="ORF">Drose_04465</name>
</gene>
<feature type="compositionally biased region" description="Low complexity" evidence="1">
    <location>
        <begin position="36"/>
        <end position="49"/>
    </location>
</feature>
<sequence>MSNINPDTAYSRVYGDIARERAAQDAKWGEQNHPDGTAGPGRRAAARSAKLWTNSQAAERTLAWADVLEEEVAEALAEDDPAKLRAELVQVAAVAAAWIEAIDRRSALLEDTDER</sequence>
<name>A0ABY5Z950_9ACTN</name>
<proteinExistence type="predicted"/>
<reference evidence="2" key="1">
    <citation type="submission" date="2021-04" db="EMBL/GenBank/DDBJ databases">
        <title>Biosynthetic gene clusters of Dactylosporangioum roseum.</title>
        <authorList>
            <person name="Hartkoorn R.C."/>
            <person name="Beaudoing E."/>
            <person name="Hot D."/>
            <person name="Moureu S."/>
        </authorList>
    </citation>
    <scope>NUCLEOTIDE SEQUENCE</scope>
    <source>
        <strain evidence="2">NRRL B-16295</strain>
    </source>
</reference>
<protein>
    <submittedName>
        <fullName evidence="2">Uncharacterized protein</fullName>
    </submittedName>
</protein>
<feature type="compositionally biased region" description="Basic and acidic residues" evidence="1">
    <location>
        <begin position="22"/>
        <end position="33"/>
    </location>
</feature>
<dbReference type="EMBL" id="CP073721">
    <property type="protein sequence ID" value="UWZ37543.1"/>
    <property type="molecule type" value="Genomic_DNA"/>
</dbReference>
<accession>A0ABY5Z950</accession>
<evidence type="ECO:0000313" key="2">
    <source>
        <dbReference type="EMBL" id="UWZ37543.1"/>
    </source>
</evidence>
<dbReference type="RefSeq" id="WP_260726900.1">
    <property type="nucleotide sequence ID" value="NZ_BAAABS010000070.1"/>
</dbReference>
<dbReference type="Proteomes" id="UP001058271">
    <property type="component" value="Chromosome"/>
</dbReference>
<organism evidence="2 3">
    <name type="scientific">Dactylosporangium roseum</name>
    <dbReference type="NCBI Taxonomy" id="47989"/>
    <lineage>
        <taxon>Bacteria</taxon>
        <taxon>Bacillati</taxon>
        <taxon>Actinomycetota</taxon>
        <taxon>Actinomycetes</taxon>
        <taxon>Micromonosporales</taxon>
        <taxon>Micromonosporaceae</taxon>
        <taxon>Dactylosporangium</taxon>
    </lineage>
</organism>
<keyword evidence="3" id="KW-1185">Reference proteome</keyword>
<evidence type="ECO:0000313" key="3">
    <source>
        <dbReference type="Proteomes" id="UP001058271"/>
    </source>
</evidence>
<evidence type="ECO:0000256" key="1">
    <source>
        <dbReference type="SAM" id="MobiDB-lite"/>
    </source>
</evidence>
<feature type="region of interest" description="Disordered" evidence="1">
    <location>
        <begin position="22"/>
        <end position="52"/>
    </location>
</feature>